<accession>A0ABD5UEL4</accession>
<comment type="caution">
    <text evidence="1">The sequence shown here is derived from an EMBL/GenBank/DDBJ whole genome shotgun (WGS) entry which is preliminary data.</text>
</comment>
<dbReference type="AlphaFoldDB" id="A0ABD5UEL4"/>
<proteinExistence type="predicted"/>
<dbReference type="InterPro" id="IPR055965">
    <property type="entry name" value="DUF7543"/>
</dbReference>
<keyword evidence="2" id="KW-1185">Reference proteome</keyword>
<dbReference type="EMBL" id="JBHSXM010000001">
    <property type="protein sequence ID" value="MFC6837627.1"/>
    <property type="molecule type" value="Genomic_DNA"/>
</dbReference>
<evidence type="ECO:0000313" key="2">
    <source>
        <dbReference type="Proteomes" id="UP001596406"/>
    </source>
</evidence>
<name>A0ABD5UEL4_9EURY</name>
<dbReference type="RefSeq" id="WP_304449291.1">
    <property type="nucleotide sequence ID" value="NZ_JARRAH010000001.1"/>
</dbReference>
<gene>
    <name evidence="1" type="ORF">ACFQHK_14115</name>
</gene>
<evidence type="ECO:0000313" key="1">
    <source>
        <dbReference type="EMBL" id="MFC6837627.1"/>
    </source>
</evidence>
<protein>
    <recommendedName>
        <fullName evidence="3">DUF2188 domain-containing protein</fullName>
    </recommendedName>
</protein>
<dbReference type="Pfam" id="PF24399">
    <property type="entry name" value="DUF7543"/>
    <property type="match status" value="1"/>
</dbReference>
<reference evidence="1 2" key="1">
    <citation type="journal article" date="2019" name="Int. J. Syst. Evol. Microbiol.">
        <title>The Global Catalogue of Microorganisms (GCM) 10K type strain sequencing project: providing services to taxonomists for standard genome sequencing and annotation.</title>
        <authorList>
            <consortium name="The Broad Institute Genomics Platform"/>
            <consortium name="The Broad Institute Genome Sequencing Center for Infectious Disease"/>
            <person name="Wu L."/>
            <person name="Ma J."/>
        </authorList>
    </citation>
    <scope>NUCLEOTIDE SEQUENCE [LARGE SCALE GENOMIC DNA]</scope>
    <source>
        <strain evidence="1 2">PSRA2</strain>
    </source>
</reference>
<dbReference type="Proteomes" id="UP001596406">
    <property type="component" value="Unassembled WGS sequence"/>
</dbReference>
<evidence type="ECO:0008006" key="3">
    <source>
        <dbReference type="Google" id="ProtNLM"/>
    </source>
</evidence>
<organism evidence="1 2">
    <name type="scientific">Halomarina ordinaria</name>
    <dbReference type="NCBI Taxonomy" id="3033939"/>
    <lineage>
        <taxon>Archaea</taxon>
        <taxon>Methanobacteriati</taxon>
        <taxon>Methanobacteriota</taxon>
        <taxon>Stenosarchaea group</taxon>
        <taxon>Halobacteria</taxon>
        <taxon>Halobacteriales</taxon>
        <taxon>Natronomonadaceae</taxon>
        <taxon>Halomarina</taxon>
    </lineage>
</organism>
<sequence>MDWNEEREGGTTRFTRSDGTVVVSVRETADTRWAVTLDRLEQAPEGPAYERETVATREAALEVAARWRSAHEP</sequence>